<dbReference type="SUPFAM" id="SSF158682">
    <property type="entry name" value="TerB-like"/>
    <property type="match status" value="1"/>
</dbReference>
<reference evidence="2 3" key="1">
    <citation type="submission" date="2016-11" db="EMBL/GenBank/DDBJ databases">
        <title>Mixed transmission modes and dynamic genome evolution in an obligate animal-bacterial symbiosis.</title>
        <authorList>
            <person name="Russell S.L."/>
            <person name="Corbett-Detig R.B."/>
            <person name="Cavanaugh C.M."/>
        </authorList>
    </citation>
    <scope>NUCLEOTIDE SEQUENCE [LARGE SCALE GENOMIC DNA]</scope>
    <source>
        <strain evidence="2">Sveles-Q1</strain>
    </source>
</reference>
<sequence>MIDQLRRLLQRSRRCSSKSSSIIDGVQLATATLLIEIARADHTIETAERSAIEQLLRNRFSLDETALKLLMDEAERSSEQSVSLYPYTRLINDHFKLSEKREIIELLWRVAFADGHKDDHEEHQIRKIASLIYLPHRDFIAARQQASRATKHQ</sequence>
<dbReference type="AlphaFoldDB" id="A0A1T2L240"/>
<dbReference type="InterPro" id="IPR029024">
    <property type="entry name" value="TerB-like"/>
</dbReference>
<feature type="domain" description="Co-chaperone DjlA N-terminal" evidence="1">
    <location>
        <begin position="27"/>
        <end position="144"/>
    </location>
</feature>
<evidence type="ECO:0000313" key="2">
    <source>
        <dbReference type="EMBL" id="OOZ39159.1"/>
    </source>
</evidence>
<dbReference type="OrthoDB" id="5294347at2"/>
<dbReference type="Pfam" id="PF05099">
    <property type="entry name" value="TerB"/>
    <property type="match status" value="1"/>
</dbReference>
<dbReference type="Gene3D" id="1.10.3680.10">
    <property type="entry name" value="TerB-like"/>
    <property type="match status" value="1"/>
</dbReference>
<accession>A0A1T2L240</accession>
<gene>
    <name evidence="2" type="ORF">BOW53_12720</name>
</gene>
<proteinExistence type="predicted"/>
<evidence type="ECO:0000259" key="1">
    <source>
        <dbReference type="Pfam" id="PF05099"/>
    </source>
</evidence>
<dbReference type="EMBL" id="MPRL01000058">
    <property type="protein sequence ID" value="OOZ39159.1"/>
    <property type="molecule type" value="Genomic_DNA"/>
</dbReference>
<dbReference type="Proteomes" id="UP000191110">
    <property type="component" value="Unassembled WGS sequence"/>
</dbReference>
<comment type="caution">
    <text evidence="2">The sequence shown here is derived from an EMBL/GenBank/DDBJ whole genome shotgun (WGS) entry which is preliminary data.</text>
</comment>
<evidence type="ECO:0000313" key="3">
    <source>
        <dbReference type="Proteomes" id="UP000191110"/>
    </source>
</evidence>
<protein>
    <recommendedName>
        <fullName evidence="1">Co-chaperone DjlA N-terminal domain-containing protein</fullName>
    </recommendedName>
</protein>
<name>A0A1T2L240_9GAMM</name>
<dbReference type="InterPro" id="IPR007791">
    <property type="entry name" value="DjlA_N"/>
</dbReference>
<organism evidence="2 3">
    <name type="scientific">Solemya pervernicosa gill symbiont</name>
    <dbReference type="NCBI Taxonomy" id="642797"/>
    <lineage>
        <taxon>Bacteria</taxon>
        <taxon>Pseudomonadati</taxon>
        <taxon>Pseudomonadota</taxon>
        <taxon>Gammaproteobacteria</taxon>
        <taxon>sulfur-oxidizing symbionts</taxon>
    </lineage>
</organism>
<keyword evidence="3" id="KW-1185">Reference proteome</keyword>
<dbReference type="CDD" id="cd07313">
    <property type="entry name" value="terB_like_2"/>
    <property type="match status" value="1"/>
</dbReference>
<dbReference type="RefSeq" id="WP_078484464.1">
    <property type="nucleotide sequence ID" value="NZ_MPRL01000058.1"/>
</dbReference>